<proteinExistence type="predicted"/>
<sequence length="171" mass="18410">MAWLDVFLILFGSAGILSVGLSVWLEKDISSGQAVSVCAAVVLIVLPVLSSFEFTGDGVKFTRRDETIELTNQVTALTEQNASLRADLQKTIEGLQATSERLQAIEAAAQSSGVAPLPESSDAWLQTIQPAFFETLKTSNENGARATGETLETLQKFNNQLENPTGFGMDR</sequence>
<keyword evidence="1" id="KW-1133">Transmembrane helix</keyword>
<feature type="transmembrane region" description="Helical" evidence="1">
    <location>
        <begin position="32"/>
        <end position="52"/>
    </location>
</feature>
<dbReference type="EMBL" id="DSKI01000358">
    <property type="protein sequence ID" value="HEB43409.1"/>
    <property type="molecule type" value="Genomic_DNA"/>
</dbReference>
<protein>
    <submittedName>
        <fullName evidence="2">Uncharacterized protein</fullName>
    </submittedName>
</protein>
<organism evidence="2">
    <name type="scientific">Agrobacterium albertimagni</name>
    <dbReference type="NCBI Taxonomy" id="147266"/>
    <lineage>
        <taxon>Bacteria</taxon>
        <taxon>Pseudomonadati</taxon>
        <taxon>Pseudomonadota</taxon>
        <taxon>Alphaproteobacteria</taxon>
        <taxon>Hyphomicrobiales</taxon>
        <taxon>Rhizobiaceae</taxon>
        <taxon>Rhizobium/Agrobacterium group</taxon>
        <taxon>Agrobacterium</taxon>
    </lineage>
</organism>
<comment type="caution">
    <text evidence="2">The sequence shown here is derived from an EMBL/GenBank/DDBJ whole genome shotgun (WGS) entry which is preliminary data.</text>
</comment>
<accession>A0A7C1P6J6</accession>
<reference evidence="2" key="1">
    <citation type="journal article" date="2020" name="mSystems">
        <title>Genome- and Community-Level Interaction Insights into Carbon Utilization and Element Cycling Functions of Hydrothermarchaeota in Hydrothermal Sediment.</title>
        <authorList>
            <person name="Zhou Z."/>
            <person name="Liu Y."/>
            <person name="Xu W."/>
            <person name="Pan J."/>
            <person name="Luo Z.H."/>
            <person name="Li M."/>
        </authorList>
    </citation>
    <scope>NUCLEOTIDE SEQUENCE [LARGE SCALE GENOMIC DNA]</scope>
    <source>
        <strain evidence="2">SpSt-243</strain>
    </source>
</reference>
<evidence type="ECO:0000313" key="2">
    <source>
        <dbReference type="EMBL" id="HEB43409.1"/>
    </source>
</evidence>
<name>A0A7C1P6J6_9HYPH</name>
<evidence type="ECO:0000256" key="1">
    <source>
        <dbReference type="SAM" id="Phobius"/>
    </source>
</evidence>
<keyword evidence="1" id="KW-0812">Transmembrane</keyword>
<feature type="transmembrane region" description="Helical" evidence="1">
    <location>
        <begin position="6"/>
        <end position="25"/>
    </location>
</feature>
<keyword evidence="1" id="KW-0472">Membrane</keyword>
<dbReference type="AlphaFoldDB" id="A0A7C1P6J6"/>
<gene>
    <name evidence="2" type="ORF">ENP70_06870</name>
</gene>